<protein>
    <submittedName>
        <fullName evidence="2">Acyl-CoA thioester hydrolase/BAAT C-terminal domain-containing protein</fullName>
    </submittedName>
</protein>
<comment type="caution">
    <text evidence="2">The sequence shown here is derived from an EMBL/GenBank/DDBJ whole genome shotgun (WGS) entry which is preliminary data.</text>
</comment>
<dbReference type="SUPFAM" id="SSF53474">
    <property type="entry name" value="alpha/beta-Hydrolases"/>
    <property type="match status" value="1"/>
</dbReference>
<accession>A0ABW7N5I8</accession>
<dbReference type="Gene3D" id="3.40.50.1820">
    <property type="entry name" value="alpha/beta hydrolase"/>
    <property type="match status" value="1"/>
</dbReference>
<dbReference type="PROSITE" id="PS51257">
    <property type="entry name" value="PROKAR_LIPOPROTEIN"/>
    <property type="match status" value="1"/>
</dbReference>
<evidence type="ECO:0000313" key="3">
    <source>
        <dbReference type="Proteomes" id="UP001610063"/>
    </source>
</evidence>
<dbReference type="InterPro" id="IPR014940">
    <property type="entry name" value="BAAT_C"/>
</dbReference>
<dbReference type="PANTHER" id="PTHR10824">
    <property type="entry name" value="ACYL-COENZYME A THIOESTERASE-RELATED"/>
    <property type="match status" value="1"/>
</dbReference>
<feature type="domain" description="BAAT/Acyl-CoA thioester hydrolase C-terminal" evidence="1">
    <location>
        <begin position="97"/>
        <end position="257"/>
    </location>
</feature>
<evidence type="ECO:0000313" key="2">
    <source>
        <dbReference type="EMBL" id="MFH6982665.1"/>
    </source>
</evidence>
<reference evidence="2 3" key="1">
    <citation type="journal article" date="2013" name="Int. J. Syst. Evol. Microbiol.">
        <title>Marinoscillum luteum sp. nov., isolated from marine sediment.</title>
        <authorList>
            <person name="Cha I.T."/>
            <person name="Park S.J."/>
            <person name="Kim S.J."/>
            <person name="Kim J.G."/>
            <person name="Jung M.Y."/>
            <person name="Shin K.S."/>
            <person name="Kwon K.K."/>
            <person name="Yang S.H."/>
            <person name="Seo Y.S."/>
            <person name="Rhee S.K."/>
        </authorList>
    </citation>
    <scope>NUCLEOTIDE SEQUENCE [LARGE SCALE GENOMIC DNA]</scope>
    <source>
        <strain evidence="2 3">KCTC 23939</strain>
    </source>
</reference>
<organism evidence="2 3">
    <name type="scientific">Marinoscillum luteum</name>
    <dbReference type="NCBI Taxonomy" id="861051"/>
    <lineage>
        <taxon>Bacteria</taxon>
        <taxon>Pseudomonadati</taxon>
        <taxon>Bacteroidota</taxon>
        <taxon>Cytophagia</taxon>
        <taxon>Cytophagales</taxon>
        <taxon>Reichenbachiellaceae</taxon>
        <taxon>Marinoscillum</taxon>
    </lineage>
</organism>
<sequence length="278" mass="30381">MMKVVSIFFSLVLLMACNDGTTDRSGVDTQLYLGDGDHQPLIVAFGGGDGGNGWTSDRVKDKREQLIAKGYAFLAVGYFGTAQSPGTLDRISLDAIHDAILSVANHRKIDRNKIALLGVSKGAELALLLASHFEDISCVVAMAPSHCVFPAHTFMASTSSWTYQGEEVPFVPMTWGAVPAAIQHDLLSAFSIMLKDTEAVEKAAIRVEDIKGSIFLLSAKNDEQWPSTPMSLAAMERLAKNNFPYPYHHVAIDGGHFEVFDHFDSVYHFLDQNFPADL</sequence>
<gene>
    <name evidence="2" type="ORF">ACHKAR_04400</name>
</gene>
<keyword evidence="2" id="KW-0378">Hydrolase</keyword>
<dbReference type="InterPro" id="IPR029058">
    <property type="entry name" value="AB_hydrolase_fold"/>
</dbReference>
<keyword evidence="3" id="KW-1185">Reference proteome</keyword>
<evidence type="ECO:0000259" key="1">
    <source>
        <dbReference type="Pfam" id="PF08840"/>
    </source>
</evidence>
<dbReference type="RefSeq" id="WP_395416341.1">
    <property type="nucleotide sequence ID" value="NZ_JBIPKE010000012.1"/>
</dbReference>
<proteinExistence type="predicted"/>
<dbReference type="Proteomes" id="UP001610063">
    <property type="component" value="Unassembled WGS sequence"/>
</dbReference>
<dbReference type="PANTHER" id="PTHR10824:SF4">
    <property type="entry name" value="ACYL-COENZYME A THIOESTERASE 1-LIKE"/>
    <property type="match status" value="1"/>
</dbReference>
<name>A0ABW7N5I8_9BACT</name>
<dbReference type="GO" id="GO:0016787">
    <property type="term" value="F:hydrolase activity"/>
    <property type="evidence" value="ECO:0007669"/>
    <property type="project" value="UniProtKB-KW"/>
</dbReference>
<dbReference type="EMBL" id="JBIPKE010000012">
    <property type="protein sequence ID" value="MFH6982665.1"/>
    <property type="molecule type" value="Genomic_DNA"/>
</dbReference>
<dbReference type="Pfam" id="PF08840">
    <property type="entry name" value="BAAT_C"/>
    <property type="match status" value="1"/>
</dbReference>